<dbReference type="CTD" id="795445"/>
<dbReference type="Proteomes" id="UP000515152">
    <property type="component" value="Chromosome 7"/>
</dbReference>
<protein>
    <submittedName>
        <fullName evidence="6">LOW QUALITY PROTEIN: sepiapterin reductase b</fullName>
    </submittedName>
</protein>
<proteinExistence type="predicted"/>
<evidence type="ECO:0000256" key="4">
    <source>
        <dbReference type="ARBA" id="ARBA00023002"/>
    </source>
</evidence>
<dbReference type="OrthoDB" id="153074at2759"/>
<evidence type="ECO:0000256" key="1">
    <source>
        <dbReference type="ARBA" id="ARBA00004496"/>
    </source>
</evidence>
<evidence type="ECO:0000256" key="3">
    <source>
        <dbReference type="ARBA" id="ARBA00022857"/>
    </source>
</evidence>
<keyword evidence="3" id="KW-0521">NADP</keyword>
<comment type="subcellular location">
    <subcellularLocation>
        <location evidence="1">Cytoplasm</location>
    </subcellularLocation>
</comment>
<accession>A0A8M1KJ25</accession>
<dbReference type="Pfam" id="PF00106">
    <property type="entry name" value="adh_short"/>
    <property type="match status" value="2"/>
</dbReference>
<evidence type="ECO:0000313" key="5">
    <source>
        <dbReference type="Proteomes" id="UP000515152"/>
    </source>
</evidence>
<evidence type="ECO:0000313" key="6">
    <source>
        <dbReference type="RefSeq" id="XP_042564066.1"/>
    </source>
</evidence>
<dbReference type="PANTHER" id="PTHR44085:SF2">
    <property type="entry name" value="SEPIAPTERIN REDUCTASE"/>
    <property type="match status" value="1"/>
</dbReference>
<dbReference type="KEGG" id="char:105889091"/>
<dbReference type="InterPro" id="IPR002347">
    <property type="entry name" value="SDR_fam"/>
</dbReference>
<dbReference type="RefSeq" id="XP_042564066.1">
    <property type="nucleotide sequence ID" value="XM_042708132.1"/>
</dbReference>
<dbReference type="GeneID" id="105889091"/>
<dbReference type="GO" id="GO:0005737">
    <property type="term" value="C:cytoplasm"/>
    <property type="evidence" value="ECO:0007669"/>
    <property type="project" value="UniProtKB-SubCell"/>
</dbReference>
<keyword evidence="4" id="KW-0560">Oxidoreductase</keyword>
<gene>
    <name evidence="6" type="primary">sprb</name>
</gene>
<dbReference type="GO" id="GO:0004757">
    <property type="term" value="F:sepiapterin reductase (NADP+) activity"/>
    <property type="evidence" value="ECO:0007669"/>
    <property type="project" value="TreeGrafter"/>
</dbReference>
<dbReference type="InterPro" id="IPR051721">
    <property type="entry name" value="Biopterin_syn/organic_redct"/>
</dbReference>
<reference evidence="6" key="1">
    <citation type="submission" date="2025-08" db="UniProtKB">
        <authorList>
            <consortium name="RefSeq"/>
        </authorList>
    </citation>
    <scope>IDENTIFICATION</scope>
</reference>
<organism evidence="5 6">
    <name type="scientific">Clupea harengus</name>
    <name type="common">Atlantic herring</name>
    <dbReference type="NCBI Taxonomy" id="7950"/>
    <lineage>
        <taxon>Eukaryota</taxon>
        <taxon>Metazoa</taxon>
        <taxon>Chordata</taxon>
        <taxon>Craniata</taxon>
        <taxon>Vertebrata</taxon>
        <taxon>Euteleostomi</taxon>
        <taxon>Actinopterygii</taxon>
        <taxon>Neopterygii</taxon>
        <taxon>Teleostei</taxon>
        <taxon>Clupei</taxon>
        <taxon>Clupeiformes</taxon>
        <taxon>Clupeoidei</taxon>
        <taxon>Clupeidae</taxon>
        <taxon>Clupea</taxon>
    </lineage>
</organism>
<keyword evidence="5" id="KW-1185">Reference proteome</keyword>
<dbReference type="GO" id="GO:0006729">
    <property type="term" value="P:tetrahydrobiopterin biosynthetic process"/>
    <property type="evidence" value="ECO:0007669"/>
    <property type="project" value="TreeGrafter"/>
</dbReference>
<dbReference type="PANTHER" id="PTHR44085">
    <property type="entry name" value="SEPIAPTERIN REDUCTASE"/>
    <property type="match status" value="1"/>
</dbReference>
<evidence type="ECO:0000256" key="2">
    <source>
        <dbReference type="ARBA" id="ARBA00022490"/>
    </source>
</evidence>
<keyword evidence="2" id="KW-0963">Cytoplasm</keyword>
<sequence length="260" mass="28233">MESRRTISELFDGASRDLGRVLCIITGASRGYGRTLALQVSALVQPGSALVLVARSEERLRELQAEIQDSGAGAGAAGVAGLAVCCVGADLSKQEGLAHTVRMAKEAGRLDVDHLLLINNAVTPQPCLLAFPRRQGLWRTVVNLSSLCAHTHTHTHTHTQAFPSWVLYCTGKAARNMMFRVLRAEEEPDVKVLNYSPGPLDTDMQTQARCSSGDLELRDSLCSMFLQGQLLSCGESSAKLMRLLLEDDYPSGAQVDYYEL</sequence>
<name>A0A8M1KJ25_CLUHA</name>
<dbReference type="AlphaFoldDB" id="A0A8M1KJ25"/>